<dbReference type="Gene3D" id="3.10.310.70">
    <property type="match status" value="1"/>
</dbReference>
<feature type="domain" description="Amidohydrolase 3" evidence="1">
    <location>
        <begin position="54"/>
        <end position="541"/>
    </location>
</feature>
<dbReference type="InterPro" id="IPR032466">
    <property type="entry name" value="Metal_Hydrolase"/>
</dbReference>
<dbReference type="InterPro" id="IPR011059">
    <property type="entry name" value="Metal-dep_hydrolase_composite"/>
</dbReference>
<proteinExistence type="predicted"/>
<gene>
    <name evidence="2" type="ORF">GHK86_05460</name>
</gene>
<comment type="caution">
    <text evidence="2">The sequence shown here is derived from an EMBL/GenBank/DDBJ whole genome shotgun (WGS) entry which is preliminary data.</text>
</comment>
<sequence>MRVDAVFRGRITTWDPARPQARALAVHGGRVVAFDDEAEALARDAAATEDFGTATLLPGFHDAHCHTTAFGVALADVDLSTPPVTTMEQLYAAVAERAAVTPAGEWVTGSGYDQNKLGGRHPERRRLDEAAGGHPVWLSHTSGHMCVVNTAALQRIGAAVDAPVEGGRVARDAGGQPTGLLEEQAQRLVQDLVLPRSLEAIEAAIGRAHERYLAEGLTSVCDAGVAGGWIGQSPIELAAYQRARESGRLRVRTTVMLASDALVPIAGHADDRVDAALGLPGGIRTGLGDEWLRIGPVKVFSDGSLIGRTCWMDHGFADDPANTGYPQADPERLRAVIVGAHRGGWQVATHAIGDAAVSFVLDCYEEALDGAPRPDHRHRIEHCGITTPASLRRLARLGVVPVPQGRFVGEIGDGMARAVGADRVADTYRLRSFVDAGIPLPGSSDRPVVDGRPLLGIRDMARRATESGAPFAPEEALTVEEALRAYSLGSAAAERSEHQRGALRLGQLGDFVVLADDPRRVPVDDVADVPVMATVVGGVVAHDAR</sequence>
<dbReference type="SUPFAM" id="SSF51338">
    <property type="entry name" value="Composite domain of metallo-dependent hydrolases"/>
    <property type="match status" value="1"/>
</dbReference>
<dbReference type="Pfam" id="PF07969">
    <property type="entry name" value="Amidohydro_3"/>
    <property type="match status" value="1"/>
</dbReference>
<dbReference type="PANTHER" id="PTHR22642">
    <property type="entry name" value="IMIDAZOLONEPROPIONASE"/>
    <property type="match status" value="1"/>
</dbReference>
<dbReference type="CDD" id="cd01300">
    <property type="entry name" value="YtcJ_like"/>
    <property type="match status" value="1"/>
</dbReference>
<reference evidence="2 3" key="1">
    <citation type="submission" date="2019-11" db="EMBL/GenBank/DDBJ databases">
        <title>Acidiferrimicrobium australis gen. nov., sp. nov., an acidophilic and obligately heterotrophic, member of the Actinobacteria that catalyses dissimilatory oxido- reduction of iron isolated from metal-rich acidic water in Chile.</title>
        <authorList>
            <person name="Gonzalez D."/>
            <person name="Huber K."/>
            <person name="Hedrich S."/>
            <person name="Rojas-Villalobos C."/>
            <person name="Quatrini R."/>
            <person name="Dinamarca M.A."/>
            <person name="Schwarz A."/>
            <person name="Canales C."/>
            <person name="Nancucheo I."/>
        </authorList>
    </citation>
    <scope>NUCLEOTIDE SEQUENCE [LARGE SCALE GENOMIC DNA]</scope>
    <source>
        <strain evidence="2 3">USS-CCA1</strain>
    </source>
</reference>
<dbReference type="Gene3D" id="2.30.40.10">
    <property type="entry name" value="Urease, subunit C, domain 1"/>
    <property type="match status" value="1"/>
</dbReference>
<name>A0ABW9QRQ1_9ACTN</name>
<evidence type="ECO:0000313" key="3">
    <source>
        <dbReference type="Proteomes" id="UP000437736"/>
    </source>
</evidence>
<dbReference type="Proteomes" id="UP000437736">
    <property type="component" value="Unassembled WGS sequence"/>
</dbReference>
<dbReference type="PANTHER" id="PTHR22642:SF2">
    <property type="entry name" value="PROTEIN LONG AFTER FAR-RED 3"/>
    <property type="match status" value="1"/>
</dbReference>
<dbReference type="InterPro" id="IPR033932">
    <property type="entry name" value="YtcJ-like"/>
</dbReference>
<organism evidence="2 3">
    <name type="scientific">Acidiferrimicrobium australe</name>
    <dbReference type="NCBI Taxonomy" id="2664430"/>
    <lineage>
        <taxon>Bacteria</taxon>
        <taxon>Bacillati</taxon>
        <taxon>Actinomycetota</taxon>
        <taxon>Acidimicrobiia</taxon>
        <taxon>Acidimicrobiales</taxon>
        <taxon>Acidimicrobiaceae</taxon>
        <taxon>Acidiferrimicrobium</taxon>
    </lineage>
</organism>
<dbReference type="EMBL" id="WJHE01000231">
    <property type="protein sequence ID" value="MST32173.1"/>
    <property type="molecule type" value="Genomic_DNA"/>
</dbReference>
<keyword evidence="3" id="KW-1185">Reference proteome</keyword>
<dbReference type="Gene3D" id="3.20.20.140">
    <property type="entry name" value="Metal-dependent hydrolases"/>
    <property type="match status" value="1"/>
</dbReference>
<protein>
    <submittedName>
        <fullName evidence="2">Amidohydrolase family protein</fullName>
    </submittedName>
</protein>
<dbReference type="InterPro" id="IPR013108">
    <property type="entry name" value="Amidohydro_3"/>
</dbReference>
<accession>A0ABW9QRQ1</accession>
<evidence type="ECO:0000313" key="2">
    <source>
        <dbReference type="EMBL" id="MST32173.1"/>
    </source>
</evidence>
<evidence type="ECO:0000259" key="1">
    <source>
        <dbReference type="Pfam" id="PF07969"/>
    </source>
</evidence>
<dbReference type="SUPFAM" id="SSF51556">
    <property type="entry name" value="Metallo-dependent hydrolases"/>
    <property type="match status" value="1"/>
</dbReference>